<dbReference type="STRING" id="1267564.SAMN05192561_10716"/>
<sequence length="71" mass="7708">MQVMRRIHLRTGETNTVLMVTEGSDNYFAPIGLFVESGETVTFEIDSGSHSATAYKEGTGQASVTQIPDRA</sequence>
<gene>
    <name evidence="1" type="ORF">SAMN05192561_10716</name>
</gene>
<accession>A0A1H6J5B7</accession>
<proteinExistence type="predicted"/>
<reference evidence="1 2" key="1">
    <citation type="submission" date="2016-10" db="EMBL/GenBank/DDBJ databases">
        <authorList>
            <person name="de Groot N.N."/>
        </authorList>
    </citation>
    <scope>NUCLEOTIDE SEQUENCE [LARGE SCALE GENOMIC DNA]</scope>
    <source>
        <strain evidence="1 2">IBRC-M10418</strain>
    </source>
</reference>
<organism evidence="1 2">
    <name type="scientific">Halopenitus malekzadehii</name>
    <dbReference type="NCBI Taxonomy" id="1267564"/>
    <lineage>
        <taxon>Archaea</taxon>
        <taxon>Methanobacteriati</taxon>
        <taxon>Methanobacteriota</taxon>
        <taxon>Stenosarchaea group</taxon>
        <taxon>Halobacteria</taxon>
        <taxon>Halobacteriales</taxon>
        <taxon>Haloferacaceae</taxon>
        <taxon>Halopenitus</taxon>
    </lineage>
</organism>
<protein>
    <submittedName>
        <fullName evidence="1">Uncharacterized protein</fullName>
    </submittedName>
</protein>
<keyword evidence="2" id="KW-1185">Reference proteome</keyword>
<dbReference type="SUPFAM" id="SSF49503">
    <property type="entry name" value="Cupredoxins"/>
    <property type="match status" value="1"/>
</dbReference>
<dbReference type="Proteomes" id="UP000199215">
    <property type="component" value="Unassembled WGS sequence"/>
</dbReference>
<name>A0A1H6J5B7_9EURY</name>
<evidence type="ECO:0000313" key="2">
    <source>
        <dbReference type="Proteomes" id="UP000199215"/>
    </source>
</evidence>
<dbReference type="EMBL" id="FNWU01000007">
    <property type="protein sequence ID" value="SEH55924.1"/>
    <property type="molecule type" value="Genomic_DNA"/>
</dbReference>
<evidence type="ECO:0000313" key="1">
    <source>
        <dbReference type="EMBL" id="SEH55924.1"/>
    </source>
</evidence>
<dbReference type="AlphaFoldDB" id="A0A1H6J5B7"/>
<dbReference type="InterPro" id="IPR008972">
    <property type="entry name" value="Cupredoxin"/>
</dbReference>
<dbReference type="Gene3D" id="2.60.40.420">
    <property type="entry name" value="Cupredoxins - blue copper proteins"/>
    <property type="match status" value="1"/>
</dbReference>